<gene>
    <name evidence="2" type="ORF">HHI36_012922</name>
</gene>
<organism evidence="2 3">
    <name type="scientific">Cryptolaemus montrouzieri</name>
    <dbReference type="NCBI Taxonomy" id="559131"/>
    <lineage>
        <taxon>Eukaryota</taxon>
        <taxon>Metazoa</taxon>
        <taxon>Ecdysozoa</taxon>
        <taxon>Arthropoda</taxon>
        <taxon>Hexapoda</taxon>
        <taxon>Insecta</taxon>
        <taxon>Pterygota</taxon>
        <taxon>Neoptera</taxon>
        <taxon>Endopterygota</taxon>
        <taxon>Coleoptera</taxon>
        <taxon>Polyphaga</taxon>
        <taxon>Cucujiformia</taxon>
        <taxon>Coccinelloidea</taxon>
        <taxon>Coccinellidae</taxon>
        <taxon>Scymninae</taxon>
        <taxon>Scymnini</taxon>
        <taxon>Cryptolaemus</taxon>
    </lineage>
</organism>
<dbReference type="Proteomes" id="UP001516400">
    <property type="component" value="Unassembled WGS sequence"/>
</dbReference>
<evidence type="ECO:0000313" key="2">
    <source>
        <dbReference type="EMBL" id="KAL3277579.1"/>
    </source>
</evidence>
<proteinExistence type="predicted"/>
<dbReference type="EMBL" id="JABFTP020000103">
    <property type="protein sequence ID" value="KAL3277579.1"/>
    <property type="molecule type" value="Genomic_DNA"/>
</dbReference>
<keyword evidence="1" id="KW-1133">Transmembrane helix</keyword>
<keyword evidence="1" id="KW-0812">Transmembrane</keyword>
<protein>
    <submittedName>
        <fullName evidence="2">Uncharacterized protein</fullName>
    </submittedName>
</protein>
<name>A0ABD2NGF9_9CUCU</name>
<keyword evidence="1" id="KW-0472">Membrane</keyword>
<accession>A0ABD2NGF9</accession>
<dbReference type="AlphaFoldDB" id="A0ABD2NGF9"/>
<feature type="transmembrane region" description="Helical" evidence="1">
    <location>
        <begin position="21"/>
        <end position="43"/>
    </location>
</feature>
<evidence type="ECO:0000256" key="1">
    <source>
        <dbReference type="SAM" id="Phobius"/>
    </source>
</evidence>
<evidence type="ECO:0000313" key="3">
    <source>
        <dbReference type="Proteomes" id="UP001516400"/>
    </source>
</evidence>
<reference evidence="2 3" key="1">
    <citation type="journal article" date="2021" name="BMC Biol.">
        <title>Horizontally acquired antibacterial genes associated with adaptive radiation of ladybird beetles.</title>
        <authorList>
            <person name="Li H.S."/>
            <person name="Tang X.F."/>
            <person name="Huang Y.H."/>
            <person name="Xu Z.Y."/>
            <person name="Chen M.L."/>
            <person name="Du X.Y."/>
            <person name="Qiu B.Y."/>
            <person name="Chen P.T."/>
            <person name="Zhang W."/>
            <person name="Slipinski A."/>
            <person name="Escalona H.E."/>
            <person name="Waterhouse R.M."/>
            <person name="Zwick A."/>
            <person name="Pang H."/>
        </authorList>
    </citation>
    <scope>NUCLEOTIDE SEQUENCE [LARGE SCALE GENOMIC DNA]</scope>
    <source>
        <strain evidence="2">SYSU2018</strain>
    </source>
</reference>
<keyword evidence="3" id="KW-1185">Reference proteome</keyword>
<sequence>MVQAGISILIRKDLERHIADYNFISARLLTVTLLVMVLVDVYAPTDDSTLATKDTFYSQFSDVLAGIKPHQQILILENINARVCSTDDKKQVAIISEDDRKIYRLDLLQQESIKHLYQITLDSALAEAPPSEDIEEEYSNIKLALKRAAHEAFGYEQKRNIQKAPTWLTDEVKQSSDDKKKCYHR</sequence>
<comment type="caution">
    <text evidence="2">The sequence shown here is derived from an EMBL/GenBank/DDBJ whole genome shotgun (WGS) entry which is preliminary data.</text>
</comment>